<gene>
    <name evidence="1" type="ORF">WKV53_11670</name>
</gene>
<sequence>MTLSAAFALDAPLQYADLAKEGIKKVEWKRLKKDEVEAFYKAYPADREMLDRVTLGDEITGPLDECIAGEAPPLAEALKKFPLHYPLMGRMKNITGTFEWQGRSLVFRTTGQLYAIDEPGIVLRLKQMGATAKSGPRQGTVEAVWFVNRLDGLRILYLQRVELR</sequence>
<dbReference type="RefSeq" id="WP_341404766.1">
    <property type="nucleotide sequence ID" value="NZ_JBBUKT010000004.1"/>
</dbReference>
<dbReference type="EMBL" id="JBBUKT010000004">
    <property type="protein sequence ID" value="MEK7951163.1"/>
    <property type="molecule type" value="Genomic_DNA"/>
</dbReference>
<name>A0ABU9ATV4_9BACT</name>
<evidence type="ECO:0000313" key="1">
    <source>
        <dbReference type="EMBL" id="MEK7951163.1"/>
    </source>
</evidence>
<protein>
    <submittedName>
        <fullName evidence="1">Uncharacterized protein</fullName>
    </submittedName>
</protein>
<comment type="caution">
    <text evidence="1">The sequence shown here is derived from an EMBL/GenBank/DDBJ whole genome shotgun (WGS) entry which is preliminary data.</text>
</comment>
<organism evidence="1 2">
    <name type="scientific">Luteolibacter soli</name>
    <dbReference type="NCBI Taxonomy" id="3135280"/>
    <lineage>
        <taxon>Bacteria</taxon>
        <taxon>Pseudomonadati</taxon>
        <taxon>Verrucomicrobiota</taxon>
        <taxon>Verrucomicrobiia</taxon>
        <taxon>Verrucomicrobiales</taxon>
        <taxon>Verrucomicrobiaceae</taxon>
        <taxon>Luteolibacter</taxon>
    </lineage>
</organism>
<keyword evidence="2" id="KW-1185">Reference proteome</keyword>
<accession>A0ABU9ATV4</accession>
<proteinExistence type="predicted"/>
<evidence type="ECO:0000313" key="2">
    <source>
        <dbReference type="Proteomes" id="UP001371305"/>
    </source>
</evidence>
<dbReference type="Proteomes" id="UP001371305">
    <property type="component" value="Unassembled WGS sequence"/>
</dbReference>
<reference evidence="1 2" key="1">
    <citation type="submission" date="2024-04" db="EMBL/GenBank/DDBJ databases">
        <title>Luteolibacter sp. isolated from soil.</title>
        <authorList>
            <person name="An J."/>
        </authorList>
    </citation>
    <scope>NUCLEOTIDE SEQUENCE [LARGE SCALE GENOMIC DNA]</scope>
    <source>
        <strain evidence="1 2">Y139</strain>
    </source>
</reference>